<dbReference type="InterPro" id="IPR001810">
    <property type="entry name" value="F-box_dom"/>
</dbReference>
<organism evidence="2">
    <name type="scientific">Picea sitchensis</name>
    <name type="common">Sitka spruce</name>
    <name type="synonym">Pinus sitchensis</name>
    <dbReference type="NCBI Taxonomy" id="3332"/>
    <lineage>
        <taxon>Eukaryota</taxon>
        <taxon>Viridiplantae</taxon>
        <taxon>Streptophyta</taxon>
        <taxon>Embryophyta</taxon>
        <taxon>Tracheophyta</taxon>
        <taxon>Spermatophyta</taxon>
        <taxon>Pinopsida</taxon>
        <taxon>Pinidae</taxon>
        <taxon>Conifers I</taxon>
        <taxon>Pinales</taxon>
        <taxon>Pinaceae</taxon>
        <taxon>Picea</taxon>
    </lineage>
</organism>
<dbReference type="Pfam" id="PF14299">
    <property type="entry name" value="PP2"/>
    <property type="match status" value="1"/>
</dbReference>
<dbReference type="OMA" id="RTNANQE"/>
<protein>
    <recommendedName>
        <fullName evidence="1">F-box domain-containing protein</fullName>
    </recommendedName>
</protein>
<name>D5AEF6_PICSI</name>
<dbReference type="SUPFAM" id="SSF81383">
    <property type="entry name" value="F-box domain"/>
    <property type="match status" value="1"/>
</dbReference>
<dbReference type="EMBL" id="BT124690">
    <property type="protein sequence ID" value="ADE77925.1"/>
    <property type="molecule type" value="mRNA"/>
</dbReference>
<dbReference type="Pfam" id="PF12937">
    <property type="entry name" value="F-box-like"/>
    <property type="match status" value="1"/>
</dbReference>
<proteinExistence type="evidence at transcript level"/>
<accession>D5AEF6</accession>
<reference evidence="2" key="1">
    <citation type="submission" date="2010-04" db="EMBL/GenBank/DDBJ databases">
        <authorList>
            <person name="Reid K.E."/>
            <person name="Liao N."/>
            <person name="Chan S."/>
            <person name="Docking R."/>
            <person name="Taylor G."/>
            <person name="Moore R."/>
            <person name="Mayo M."/>
            <person name="Munro S."/>
            <person name="King J."/>
            <person name="Yanchuk A."/>
            <person name="Holt R."/>
            <person name="Jones S."/>
            <person name="Marra M."/>
            <person name="Ritland C.E."/>
            <person name="Ritland K."/>
            <person name="Bohlmann J."/>
        </authorList>
    </citation>
    <scope>NUCLEOTIDE SEQUENCE</scope>
    <source>
        <tissue evidence="2">Bud</tissue>
    </source>
</reference>
<dbReference type="PROSITE" id="PS50181">
    <property type="entry name" value="FBOX"/>
    <property type="match status" value="1"/>
</dbReference>
<dbReference type="CDD" id="cd22162">
    <property type="entry name" value="F-box_AtSKIP3-like"/>
    <property type="match status" value="1"/>
</dbReference>
<dbReference type="PANTHER" id="PTHR31960">
    <property type="entry name" value="F-BOX PROTEIN PP2-A15"/>
    <property type="match status" value="1"/>
</dbReference>
<sequence>MNSMEELPESCISQILSFTTPRDVCRLSAVSHTFRLAGNSDPVWEKMLPVQYRHLLARLDSPLQFSSKRELYFTLCHPNSIDGRTKKFWIEQATGKLCFMLSARDLNITWGDDRRYWHWISQDDSSFKEIAELVAVCWLEVRGQFDCEFLSPGTAYTVSFRLKLHKSPLRIGRIFRRRFIRFFPRTDGWDHKPVKFSVTTPCGDHQEYARYLRNTDTPVGNEGYQMTPFRHVEEGWMEFDAGRFVVPEDGDNSGMIKFCMREWEGGDWKGGLLLGGVKIQPTSLVNERTNANQE</sequence>
<feature type="domain" description="F-box" evidence="1">
    <location>
        <begin position="1"/>
        <end position="47"/>
    </location>
</feature>
<dbReference type="InterPro" id="IPR025886">
    <property type="entry name" value="PP2-like"/>
</dbReference>
<evidence type="ECO:0000259" key="1">
    <source>
        <dbReference type="PROSITE" id="PS50181"/>
    </source>
</evidence>
<dbReference type="PANTHER" id="PTHR31960:SF2">
    <property type="entry name" value="F-BOX PROTEIN PP2-A15"/>
    <property type="match status" value="1"/>
</dbReference>
<dbReference type="SMART" id="SM00256">
    <property type="entry name" value="FBOX"/>
    <property type="match status" value="1"/>
</dbReference>
<dbReference type="AlphaFoldDB" id="D5AEF6"/>
<dbReference type="InterPro" id="IPR036047">
    <property type="entry name" value="F-box-like_dom_sf"/>
</dbReference>
<dbReference type="Gene3D" id="1.20.1280.50">
    <property type="match status" value="1"/>
</dbReference>
<evidence type="ECO:0000313" key="2">
    <source>
        <dbReference type="EMBL" id="ADE77925.1"/>
    </source>
</evidence>